<dbReference type="EMBL" id="LC738875">
    <property type="protein sequence ID" value="BDT62508.1"/>
    <property type="molecule type" value="Genomic_DNA"/>
</dbReference>
<name>A0A9C7BMU0_9VIRU</name>
<accession>A0A9C7BMU0</accession>
<reference evidence="1" key="1">
    <citation type="submission" date="2022-10" db="EMBL/GenBank/DDBJ databases">
        <title>Genome sequences of endogenous nimaviruses in decapod crustaceans.</title>
        <authorList>
            <person name="Kawato S."/>
            <person name="Nozaki R."/>
            <person name="Kondo H."/>
            <person name="Hirono I."/>
        </authorList>
    </citation>
    <scope>NUCLEOTIDE SEQUENCE</scope>
    <source>
        <strain evidence="1">Okinawa2016</strain>
    </source>
</reference>
<sequence length="487" mass="53359">MDDTAGGHTSVDRRRRNLRRFSDALICYVRAVTDTWAYIVDPKTIGKENGASMLCNPMASMRHRLERDSNTAAVQVHFDIQVDDETSAGQVALLLIAIDSFVAIVSSGRAGAITLPANSRGGLDMESSIIGHGWAHPAGASGVFKYWQCSPRNTSAANANCTPLLIASPTTAWTIPPFPKATMISGDAVRSGSVFMSPEAAQQLANTCQNLKSVKRMRSLLCRYARFARALGKASKEPWNWHLDAAPLQLSLDLGNGPAEDIGTVFVRVGCKPSDRFGSVQTLVTATKNWVTATHVLIDCLRKNSIAVRDDDDVDSPDAMARHPPLVGEKAISLCDDLTLANVRVAEVIRKRMVYRIPKQGQASSTSHRMSDMANAGLGLTTDKYDRAVMVMDALLGEGCFYTSALNHMFFYQFFEEQGYPRLFHRNLCELVNNVVLDHQGSLETLRTFRDSSSRMRATRLAAESTGLTKLRELGAMEALCEYTSAE</sequence>
<evidence type="ECO:0000313" key="1">
    <source>
        <dbReference type="EMBL" id="BDT62508.1"/>
    </source>
</evidence>
<protein>
    <submittedName>
        <fullName evidence="1">Wsv045-like protein</fullName>
    </submittedName>
</protein>
<organism evidence="1">
    <name type="scientific">Melicertus latisulcatus pemonivirus</name>
    <dbReference type="NCBI Taxonomy" id="2984278"/>
    <lineage>
        <taxon>Viruses</taxon>
        <taxon>Viruses incertae sedis</taxon>
        <taxon>Naldaviricetes</taxon>
        <taxon>Nimaviridae</taxon>
    </lineage>
</organism>
<proteinExistence type="predicted"/>